<accession>A0A6G9GWH9</accession>
<dbReference type="Pfam" id="PF01471">
    <property type="entry name" value="PG_binding_1"/>
    <property type="match status" value="1"/>
</dbReference>
<dbReference type="InterPro" id="IPR036366">
    <property type="entry name" value="PGBDSf"/>
</dbReference>
<sequence length="459" mass="47016">MDKEKEPRSAFPGLVSRRRWVTGVAAGAVLVSGAGLTAAQMIKSPAQAVADSVPPVPSVLTAPVERRVLTDSVIVRGTATAEQSVSVAPSGGSEAGAAVVTKLPLLSGAKIKAGQVLLEVSGRPVIALEGNLPVYRDLKPGAEGDDVAQLQRALEKLGHGSGADAKGHFGSGTKSALAMLYQSVGYDPMPADPDGDAAVESARDAVTAAQRAMEDSRDAVKGGGDKEADRRTERAEEDLRKAEEQLAGTLAKSGPMLPAAEVVFLKRFPARVDTVTTTVGATVSGPVLTVSSGALVVHGFLRQQQRGLVRVGQKVDIESELTGMSASGVVVSVGDTITSDQQPEGGGAVQPNSGPSGYRMAVKPEKDLDARLAGQDLRLTVQAASTGGKAIVVPVTAVFAAADGKTSVVVVDRTSHQRRVPVRAGASGDGYVEVRPAAGGRLAEGDRVITGVQAPPESR</sequence>
<dbReference type="AlphaFoldDB" id="A0A6G9GWH9"/>
<evidence type="ECO:0000256" key="1">
    <source>
        <dbReference type="SAM" id="MobiDB-lite"/>
    </source>
</evidence>
<dbReference type="SUPFAM" id="SSF47090">
    <property type="entry name" value="PGBD-like"/>
    <property type="match status" value="1"/>
</dbReference>
<organism evidence="3 4">
    <name type="scientific">Streptomyces liangshanensis</name>
    <dbReference type="NCBI Taxonomy" id="2717324"/>
    <lineage>
        <taxon>Bacteria</taxon>
        <taxon>Bacillati</taxon>
        <taxon>Actinomycetota</taxon>
        <taxon>Actinomycetes</taxon>
        <taxon>Kitasatosporales</taxon>
        <taxon>Streptomycetaceae</taxon>
        <taxon>Streptomyces</taxon>
    </lineage>
</organism>
<reference evidence="3 4" key="1">
    <citation type="submission" date="2020-03" db="EMBL/GenBank/DDBJ databases">
        <title>A novel species.</title>
        <authorList>
            <person name="Gao J."/>
        </authorList>
    </citation>
    <scope>NUCLEOTIDE SEQUENCE [LARGE SCALE GENOMIC DNA]</scope>
    <source>
        <strain evidence="3 4">QMT-12</strain>
    </source>
</reference>
<dbReference type="PANTHER" id="PTHR30469">
    <property type="entry name" value="MULTIDRUG RESISTANCE PROTEIN MDTA"/>
    <property type="match status" value="1"/>
</dbReference>
<dbReference type="PROSITE" id="PS51318">
    <property type="entry name" value="TAT"/>
    <property type="match status" value="1"/>
</dbReference>
<feature type="region of interest" description="Disordered" evidence="1">
    <location>
        <begin position="338"/>
        <end position="357"/>
    </location>
</feature>
<protein>
    <submittedName>
        <fullName evidence="3">Peptidoglycan-binding protein</fullName>
    </submittedName>
</protein>
<dbReference type="KEGG" id="slia:HA039_10160"/>
<keyword evidence="4" id="KW-1185">Reference proteome</keyword>
<dbReference type="InterPro" id="IPR006311">
    <property type="entry name" value="TAT_signal"/>
</dbReference>
<dbReference type="Gene3D" id="1.10.101.10">
    <property type="entry name" value="PGBD-like superfamily/PGBD"/>
    <property type="match status" value="1"/>
</dbReference>
<feature type="domain" description="Peptidoglycan binding-like" evidence="2">
    <location>
        <begin position="144"/>
        <end position="178"/>
    </location>
</feature>
<evidence type="ECO:0000313" key="3">
    <source>
        <dbReference type="EMBL" id="QIQ02632.1"/>
    </source>
</evidence>
<gene>
    <name evidence="3" type="ORF">HA039_10160</name>
</gene>
<feature type="region of interest" description="Disordered" evidence="1">
    <location>
        <begin position="207"/>
        <end position="239"/>
    </location>
</feature>
<dbReference type="PANTHER" id="PTHR30469:SF29">
    <property type="entry name" value="BLR2860 PROTEIN"/>
    <property type="match status" value="1"/>
</dbReference>
<feature type="compositionally biased region" description="Basic and acidic residues" evidence="1">
    <location>
        <begin position="212"/>
        <end position="239"/>
    </location>
</feature>
<evidence type="ECO:0000259" key="2">
    <source>
        <dbReference type="Pfam" id="PF01471"/>
    </source>
</evidence>
<evidence type="ECO:0000313" key="4">
    <source>
        <dbReference type="Proteomes" id="UP000501179"/>
    </source>
</evidence>
<dbReference type="Gene3D" id="2.40.420.20">
    <property type="match status" value="1"/>
</dbReference>
<dbReference type="EMBL" id="CP050177">
    <property type="protein sequence ID" value="QIQ02632.1"/>
    <property type="molecule type" value="Genomic_DNA"/>
</dbReference>
<dbReference type="InterPro" id="IPR002477">
    <property type="entry name" value="Peptidoglycan-bd-like"/>
</dbReference>
<dbReference type="GO" id="GO:0015562">
    <property type="term" value="F:efflux transmembrane transporter activity"/>
    <property type="evidence" value="ECO:0007669"/>
    <property type="project" value="TreeGrafter"/>
</dbReference>
<proteinExistence type="predicted"/>
<name>A0A6G9GWH9_9ACTN</name>
<dbReference type="InterPro" id="IPR036365">
    <property type="entry name" value="PGBD-like_sf"/>
</dbReference>
<dbReference type="Proteomes" id="UP000501179">
    <property type="component" value="Chromosome"/>
</dbReference>
<dbReference type="GO" id="GO:1990281">
    <property type="term" value="C:efflux pump complex"/>
    <property type="evidence" value="ECO:0007669"/>
    <property type="project" value="TreeGrafter"/>
</dbReference>